<dbReference type="EMBL" id="CP000249">
    <property type="protein sequence ID" value="ABD10908.1"/>
    <property type="molecule type" value="Genomic_DNA"/>
</dbReference>
<dbReference type="KEGG" id="fra:Francci3_1532"/>
<sequence length="317" mass="33634">MNAYPPSRDDSRRARRRFEPDRRGPGPQGVIVPDVANWVFLEVLRGAEAVLRGAGLDLLLYNLGDDSGLFDALSLCERVDAALVLCPPLTPVTPTEIEILGFLLKEPVVLVGASVPGFPSVRVDDVGGARTAVQHLINLGHRRIGLISGEAAGDGSDNRETALSTASADRRRGYREALAAAGIECDPGLEAVGGFTWLGGERAMAELLSVESPPTAVFVADDEMAMGALRALRRARLRVPEDMSVIGFGGHDKAEVFELTTVVQPLARQGKIAAELLLSLLDAVPDASQNLDASEVVVLPVSIEIRDTTCRPASGTT</sequence>
<evidence type="ECO:0000256" key="2">
    <source>
        <dbReference type="ARBA" id="ARBA00023125"/>
    </source>
</evidence>
<feature type="region of interest" description="Disordered" evidence="4">
    <location>
        <begin position="1"/>
        <end position="28"/>
    </location>
</feature>
<name>Q2JCT4_FRACC</name>
<evidence type="ECO:0000313" key="7">
    <source>
        <dbReference type="Proteomes" id="UP000001937"/>
    </source>
</evidence>
<dbReference type="AlphaFoldDB" id="Q2JCT4"/>
<keyword evidence="1" id="KW-0805">Transcription regulation</keyword>
<evidence type="ECO:0000256" key="1">
    <source>
        <dbReference type="ARBA" id="ARBA00023015"/>
    </source>
</evidence>
<evidence type="ECO:0000313" key="6">
    <source>
        <dbReference type="EMBL" id="ABD10908.1"/>
    </source>
</evidence>
<dbReference type="HOGENOM" id="CLU_037628_6_4_11"/>
<dbReference type="InterPro" id="IPR046335">
    <property type="entry name" value="LacI/GalR-like_sensor"/>
</dbReference>
<feature type="compositionally biased region" description="Basic and acidic residues" evidence="4">
    <location>
        <begin position="7"/>
        <end position="24"/>
    </location>
</feature>
<organism evidence="6 7">
    <name type="scientific">Frankia casuarinae (strain DSM 45818 / CECT 9043 / HFP020203 / CcI3)</name>
    <dbReference type="NCBI Taxonomy" id="106370"/>
    <lineage>
        <taxon>Bacteria</taxon>
        <taxon>Bacillati</taxon>
        <taxon>Actinomycetota</taxon>
        <taxon>Actinomycetes</taxon>
        <taxon>Frankiales</taxon>
        <taxon>Frankiaceae</taxon>
        <taxon>Frankia</taxon>
    </lineage>
</organism>
<dbReference type="PANTHER" id="PTHR30146:SF109">
    <property type="entry name" value="HTH-TYPE TRANSCRIPTIONAL REGULATOR GALS"/>
    <property type="match status" value="1"/>
</dbReference>
<dbReference type="eggNOG" id="COG1609">
    <property type="taxonomic scope" value="Bacteria"/>
</dbReference>
<keyword evidence="3" id="KW-0804">Transcription</keyword>
<dbReference type="GO" id="GO:0000976">
    <property type="term" value="F:transcription cis-regulatory region binding"/>
    <property type="evidence" value="ECO:0007669"/>
    <property type="project" value="TreeGrafter"/>
</dbReference>
<dbReference type="Pfam" id="PF13377">
    <property type="entry name" value="Peripla_BP_3"/>
    <property type="match status" value="1"/>
</dbReference>
<dbReference type="Gene3D" id="3.40.50.2300">
    <property type="match status" value="2"/>
</dbReference>
<proteinExistence type="predicted"/>
<keyword evidence="2" id="KW-0238">DNA-binding</keyword>
<dbReference type="GO" id="GO:0003700">
    <property type="term" value="F:DNA-binding transcription factor activity"/>
    <property type="evidence" value="ECO:0007669"/>
    <property type="project" value="TreeGrafter"/>
</dbReference>
<dbReference type="InterPro" id="IPR028082">
    <property type="entry name" value="Peripla_BP_I"/>
</dbReference>
<evidence type="ECO:0000256" key="3">
    <source>
        <dbReference type="ARBA" id="ARBA00023163"/>
    </source>
</evidence>
<protein>
    <submittedName>
        <fullName evidence="6">Periplasmic binding protein/LacI transcriptional regulator</fullName>
    </submittedName>
</protein>
<dbReference type="PhylomeDB" id="Q2JCT4"/>
<dbReference type="STRING" id="106370.Francci3_1532"/>
<dbReference type="PANTHER" id="PTHR30146">
    <property type="entry name" value="LACI-RELATED TRANSCRIPTIONAL REPRESSOR"/>
    <property type="match status" value="1"/>
</dbReference>
<reference evidence="6 7" key="1">
    <citation type="journal article" date="2007" name="Genome Res.">
        <title>Genome characteristics of facultatively symbiotic Frankia sp. strains reflect host range and host plant biogeography.</title>
        <authorList>
            <person name="Normand P."/>
            <person name="Lapierre P."/>
            <person name="Tisa L.S."/>
            <person name="Gogarten J.P."/>
            <person name="Alloisio N."/>
            <person name="Bagnarol E."/>
            <person name="Bassi C.A."/>
            <person name="Berry A.M."/>
            <person name="Bickhart D.M."/>
            <person name="Choisne N."/>
            <person name="Couloux A."/>
            <person name="Cournoyer B."/>
            <person name="Cruveiller S."/>
            <person name="Daubin V."/>
            <person name="Demange N."/>
            <person name="Francino M.P."/>
            <person name="Goltsman E."/>
            <person name="Huang Y."/>
            <person name="Kopp O.R."/>
            <person name="Labarre L."/>
            <person name="Lapidus A."/>
            <person name="Lavire C."/>
            <person name="Marechal J."/>
            <person name="Martinez M."/>
            <person name="Mastronunzio J.E."/>
            <person name="Mullin B.C."/>
            <person name="Niemann J."/>
            <person name="Pujic P."/>
            <person name="Rawnsley T."/>
            <person name="Rouy Z."/>
            <person name="Schenowitz C."/>
            <person name="Sellstedt A."/>
            <person name="Tavares F."/>
            <person name="Tomkins J.P."/>
            <person name="Vallenet D."/>
            <person name="Valverde C."/>
            <person name="Wall L.G."/>
            <person name="Wang Y."/>
            <person name="Medigue C."/>
            <person name="Benson D.R."/>
        </authorList>
    </citation>
    <scope>NUCLEOTIDE SEQUENCE [LARGE SCALE GENOMIC DNA]</scope>
    <source>
        <strain evidence="7">DSM 45818 / CECT 9043 / CcI3</strain>
    </source>
</reference>
<dbReference type="SUPFAM" id="SSF53822">
    <property type="entry name" value="Periplasmic binding protein-like I"/>
    <property type="match status" value="1"/>
</dbReference>
<gene>
    <name evidence="6" type="ordered locus">Francci3_1532</name>
</gene>
<feature type="domain" description="Transcriptional regulator LacI/GalR-like sensor" evidence="5">
    <location>
        <begin position="133"/>
        <end position="309"/>
    </location>
</feature>
<keyword evidence="7" id="KW-1185">Reference proteome</keyword>
<dbReference type="Proteomes" id="UP000001937">
    <property type="component" value="Chromosome"/>
</dbReference>
<evidence type="ECO:0000259" key="5">
    <source>
        <dbReference type="Pfam" id="PF13377"/>
    </source>
</evidence>
<dbReference type="CDD" id="cd06267">
    <property type="entry name" value="PBP1_LacI_sugar_binding-like"/>
    <property type="match status" value="1"/>
</dbReference>
<accession>Q2JCT4</accession>
<evidence type="ECO:0000256" key="4">
    <source>
        <dbReference type="SAM" id="MobiDB-lite"/>
    </source>
</evidence>